<dbReference type="InterPro" id="IPR020599">
    <property type="entry name" value="Transl_elong_fac_P/YeiP"/>
</dbReference>
<dbReference type="PANTHER" id="PTHR30053:SF12">
    <property type="entry name" value="ELONGATION FACTOR P (EF-P) FAMILY PROTEIN"/>
    <property type="match status" value="1"/>
</dbReference>
<feature type="domain" description="Elongation factor P C-terminal" evidence="7">
    <location>
        <begin position="150"/>
        <end position="205"/>
    </location>
</feature>
<organism evidence="9">
    <name type="scientific">marine metagenome</name>
    <dbReference type="NCBI Taxonomy" id="408172"/>
    <lineage>
        <taxon>unclassified sequences</taxon>
        <taxon>metagenomes</taxon>
        <taxon>ecological metagenomes</taxon>
    </lineage>
</organism>
<evidence type="ECO:0000256" key="1">
    <source>
        <dbReference type="ARBA" id="ARBA00004496"/>
    </source>
</evidence>
<dbReference type="Pfam" id="PF09285">
    <property type="entry name" value="Elong-fact-P_C"/>
    <property type="match status" value="1"/>
</dbReference>
<dbReference type="InterPro" id="IPR015365">
    <property type="entry name" value="Elong-fact-P_C"/>
</dbReference>
<comment type="subcellular location">
    <subcellularLocation>
        <location evidence="1">Cytoplasm</location>
    </subcellularLocation>
</comment>
<name>A0A382DK71_9ZZZZ</name>
<dbReference type="NCBIfam" id="NF001810">
    <property type="entry name" value="PRK00529.1"/>
    <property type="match status" value="1"/>
</dbReference>
<evidence type="ECO:0000256" key="6">
    <source>
        <dbReference type="ARBA" id="ARBA00022917"/>
    </source>
</evidence>
<evidence type="ECO:0000259" key="7">
    <source>
        <dbReference type="SMART" id="SM00841"/>
    </source>
</evidence>
<dbReference type="PANTHER" id="PTHR30053">
    <property type="entry name" value="ELONGATION FACTOR P"/>
    <property type="match status" value="1"/>
</dbReference>
<dbReference type="GO" id="GO:0043043">
    <property type="term" value="P:peptide biosynthetic process"/>
    <property type="evidence" value="ECO:0007669"/>
    <property type="project" value="InterPro"/>
</dbReference>
<gene>
    <name evidence="9" type="ORF">METZ01_LOCUS191489</name>
</gene>
<dbReference type="InterPro" id="IPR008991">
    <property type="entry name" value="Translation_prot_SH3-like_sf"/>
</dbReference>
<dbReference type="HAMAP" id="MF_00141">
    <property type="entry name" value="EF_P"/>
    <property type="match status" value="1"/>
</dbReference>
<dbReference type="SUPFAM" id="SSF50249">
    <property type="entry name" value="Nucleic acid-binding proteins"/>
    <property type="match status" value="2"/>
</dbReference>
<dbReference type="SMART" id="SM01185">
    <property type="entry name" value="EFP"/>
    <property type="match status" value="1"/>
</dbReference>
<dbReference type="InterPro" id="IPR011768">
    <property type="entry name" value="Transl_elongation_fac_P"/>
</dbReference>
<dbReference type="PIRSF" id="PIRSF005901">
    <property type="entry name" value="EF-P"/>
    <property type="match status" value="1"/>
</dbReference>
<dbReference type="PROSITE" id="PS01275">
    <property type="entry name" value="EFP"/>
    <property type="match status" value="1"/>
</dbReference>
<proteinExistence type="inferred from homology"/>
<dbReference type="InterPro" id="IPR012340">
    <property type="entry name" value="NA-bd_OB-fold"/>
</dbReference>
<dbReference type="FunFam" id="2.30.30.30:FF:000003">
    <property type="entry name" value="Elongation factor P"/>
    <property type="match status" value="1"/>
</dbReference>
<dbReference type="FunFam" id="2.40.50.140:FF:000009">
    <property type="entry name" value="Elongation factor P"/>
    <property type="match status" value="1"/>
</dbReference>
<dbReference type="CDD" id="cd04470">
    <property type="entry name" value="S1_EF-P_repeat_1"/>
    <property type="match status" value="1"/>
</dbReference>
<evidence type="ECO:0000313" key="9">
    <source>
        <dbReference type="EMBL" id="SVB38635.1"/>
    </source>
</evidence>
<dbReference type="Pfam" id="PF01132">
    <property type="entry name" value="EFP"/>
    <property type="match status" value="1"/>
</dbReference>
<dbReference type="EMBL" id="UINC01039728">
    <property type="protein sequence ID" value="SVB38635.1"/>
    <property type="molecule type" value="Genomic_DNA"/>
</dbReference>
<dbReference type="AlphaFoldDB" id="A0A382DK71"/>
<dbReference type="FunFam" id="2.40.50.140:FF:000004">
    <property type="entry name" value="Elongation factor P"/>
    <property type="match status" value="1"/>
</dbReference>
<dbReference type="GO" id="GO:0005829">
    <property type="term" value="C:cytosol"/>
    <property type="evidence" value="ECO:0007669"/>
    <property type="project" value="UniProtKB-ARBA"/>
</dbReference>
<keyword evidence="6" id="KW-0648">Protein biosynthesis</keyword>
<dbReference type="GO" id="GO:0003746">
    <property type="term" value="F:translation elongation factor activity"/>
    <property type="evidence" value="ECO:0007669"/>
    <property type="project" value="UniProtKB-KW"/>
</dbReference>
<comment type="pathway">
    <text evidence="2">Protein biosynthesis; polypeptide chain elongation.</text>
</comment>
<dbReference type="InterPro" id="IPR013185">
    <property type="entry name" value="Transl_elong_KOW-like"/>
</dbReference>
<dbReference type="UniPathway" id="UPA00345"/>
<comment type="similarity">
    <text evidence="3">Belongs to the elongation factor P family.</text>
</comment>
<dbReference type="InterPro" id="IPR013852">
    <property type="entry name" value="Transl_elong_P/YeiP_CS"/>
</dbReference>
<dbReference type="CDD" id="cd05794">
    <property type="entry name" value="S1_EF-P_repeat_2"/>
    <property type="match status" value="1"/>
</dbReference>
<dbReference type="SMART" id="SM00841">
    <property type="entry name" value="Elong-fact-P_C"/>
    <property type="match status" value="1"/>
</dbReference>
<dbReference type="SUPFAM" id="SSF50104">
    <property type="entry name" value="Translation proteins SH3-like domain"/>
    <property type="match status" value="1"/>
</dbReference>
<dbReference type="InterPro" id="IPR014722">
    <property type="entry name" value="Rib_uL2_dom2"/>
</dbReference>
<dbReference type="Pfam" id="PF08207">
    <property type="entry name" value="EFP_N"/>
    <property type="match status" value="1"/>
</dbReference>
<dbReference type="Gene3D" id="2.30.30.30">
    <property type="match status" value="1"/>
</dbReference>
<accession>A0A382DK71</accession>
<evidence type="ECO:0000256" key="3">
    <source>
        <dbReference type="ARBA" id="ARBA00009479"/>
    </source>
</evidence>
<feature type="non-terminal residue" evidence="9">
    <location>
        <position position="1"/>
    </location>
</feature>
<dbReference type="Gene3D" id="2.40.50.140">
    <property type="entry name" value="Nucleic acid-binding proteins"/>
    <property type="match status" value="2"/>
</dbReference>
<dbReference type="NCBIfam" id="TIGR00038">
    <property type="entry name" value="efp"/>
    <property type="match status" value="1"/>
</dbReference>
<feature type="domain" description="Translation elongation factor P/YeiP central" evidence="8">
    <location>
        <begin position="88"/>
        <end position="142"/>
    </location>
</feature>
<evidence type="ECO:0000256" key="5">
    <source>
        <dbReference type="ARBA" id="ARBA00022768"/>
    </source>
</evidence>
<evidence type="ECO:0008006" key="10">
    <source>
        <dbReference type="Google" id="ProtNLM"/>
    </source>
</evidence>
<evidence type="ECO:0000256" key="2">
    <source>
        <dbReference type="ARBA" id="ARBA00004815"/>
    </source>
</evidence>
<evidence type="ECO:0000259" key="8">
    <source>
        <dbReference type="SMART" id="SM01185"/>
    </source>
</evidence>
<sequence length="206" mass="22880">CKIGGSLNRFTRKITRTKNLVSYSTTDFKPGLKILIDSEPCEILEEDFVKPGKGQAFSKVKFRNLLSNRVGEKTCKIGESLEAADVTEIDMQYLYSEGSSWYFMHTETFEQIMIDGNIIEPIKAWLTEEYVCKVCLWNGSPLSVIPPIFVDLRIEQTDPGVKGDTAAGGSKPAILSTGAVVKVPLFLSEGDIVTIDTRNGEYQGRK</sequence>
<dbReference type="InterPro" id="IPR001059">
    <property type="entry name" value="Transl_elong_P/YeiP_cen"/>
</dbReference>
<protein>
    <recommendedName>
        <fullName evidence="10">Translation elongation factor P/YeiP central domain-containing protein</fullName>
    </recommendedName>
</protein>
<keyword evidence="4" id="KW-0963">Cytoplasm</keyword>
<keyword evidence="5" id="KW-0251">Elongation factor</keyword>
<evidence type="ECO:0000256" key="4">
    <source>
        <dbReference type="ARBA" id="ARBA00022490"/>
    </source>
</evidence>
<reference evidence="9" key="1">
    <citation type="submission" date="2018-05" db="EMBL/GenBank/DDBJ databases">
        <authorList>
            <person name="Lanie J.A."/>
            <person name="Ng W.-L."/>
            <person name="Kazmierczak K.M."/>
            <person name="Andrzejewski T.M."/>
            <person name="Davidsen T.M."/>
            <person name="Wayne K.J."/>
            <person name="Tettelin H."/>
            <person name="Glass J.I."/>
            <person name="Rusch D."/>
            <person name="Podicherti R."/>
            <person name="Tsui H.-C.T."/>
            <person name="Winkler M.E."/>
        </authorList>
    </citation>
    <scope>NUCLEOTIDE SEQUENCE</scope>
</reference>